<keyword evidence="2" id="KW-1185">Reference proteome</keyword>
<accession>A0ACC1IVD1</accession>
<dbReference type="Proteomes" id="UP001150581">
    <property type="component" value="Unassembled WGS sequence"/>
</dbReference>
<comment type="caution">
    <text evidence="1">The sequence shown here is derived from an EMBL/GenBank/DDBJ whole genome shotgun (WGS) entry which is preliminary data.</text>
</comment>
<gene>
    <name evidence="1" type="primary">IAH1_1</name>
    <name evidence="1" type="ORF">LPJ66_000675</name>
</gene>
<dbReference type="EMBL" id="JANBPG010000022">
    <property type="protein sequence ID" value="KAJ1901590.1"/>
    <property type="molecule type" value="Genomic_DNA"/>
</dbReference>
<evidence type="ECO:0000313" key="1">
    <source>
        <dbReference type="EMBL" id="KAJ1901590.1"/>
    </source>
</evidence>
<organism evidence="1 2">
    <name type="scientific">Kickxella alabastrina</name>
    <dbReference type="NCBI Taxonomy" id="61397"/>
    <lineage>
        <taxon>Eukaryota</taxon>
        <taxon>Fungi</taxon>
        <taxon>Fungi incertae sedis</taxon>
        <taxon>Zoopagomycota</taxon>
        <taxon>Kickxellomycotina</taxon>
        <taxon>Kickxellomycetes</taxon>
        <taxon>Kickxellales</taxon>
        <taxon>Kickxellaceae</taxon>
        <taxon>Kickxella</taxon>
    </lineage>
</organism>
<sequence>MVSQWYRSTSAFYTIFSLLVLSILSNLYMYNSSYNESYTVTIPATSSEPQTLTTPATSANLKTAPTANPVYTGGMYDVFLALGDSITQLGGNSTNNGWVSLLSHHYRRRMDVLNRGISGYNTEQARKIVESVLPKPTLPLRKVSKWPGRDDTFAGSTPTVRLMTIFYGANDSAMKPSWRHVPLDVFSANLRYMVSLVSDPESDYYSPETRIVLVTPPALGERMYEVSWKGTSEQGVRKNNNTKLYADAVKEIARDFKLPCVDMWTAVEDKVRKFIGVDPFDGYDEYFVDGMHFSAKGNQLFFDLLTQTISSTWPELRP</sequence>
<evidence type="ECO:0000313" key="2">
    <source>
        <dbReference type="Proteomes" id="UP001150581"/>
    </source>
</evidence>
<protein>
    <submittedName>
        <fullName evidence="1">Isoamyl acetate-hydrolyzing esterase</fullName>
    </submittedName>
</protein>
<name>A0ACC1IVD1_9FUNG</name>
<proteinExistence type="predicted"/>
<reference evidence="1" key="1">
    <citation type="submission" date="2022-07" db="EMBL/GenBank/DDBJ databases">
        <title>Phylogenomic reconstructions and comparative analyses of Kickxellomycotina fungi.</title>
        <authorList>
            <person name="Reynolds N.K."/>
            <person name="Stajich J.E."/>
            <person name="Barry K."/>
            <person name="Grigoriev I.V."/>
            <person name="Crous P."/>
            <person name="Smith M.E."/>
        </authorList>
    </citation>
    <scope>NUCLEOTIDE SEQUENCE</scope>
    <source>
        <strain evidence="1">Benny 63K</strain>
    </source>
</reference>